<protein>
    <submittedName>
        <fullName evidence="2">Uncharacterized protein LOC115624591</fullName>
    </submittedName>
</protein>
<proteinExistence type="predicted"/>
<name>A0A6J2TGQ9_DROLE</name>
<dbReference type="RefSeq" id="XP_030375189.1">
    <property type="nucleotide sequence ID" value="XM_030519329.1"/>
</dbReference>
<evidence type="ECO:0000313" key="2">
    <source>
        <dbReference type="RefSeq" id="XP_030375189.1"/>
    </source>
</evidence>
<dbReference type="OrthoDB" id="10261384at2759"/>
<dbReference type="GeneID" id="115624591"/>
<keyword evidence="1" id="KW-1185">Reference proteome</keyword>
<dbReference type="AlphaFoldDB" id="A0A6J2TGQ9"/>
<dbReference type="Proteomes" id="UP000504634">
    <property type="component" value="Unplaced"/>
</dbReference>
<gene>
    <name evidence="2" type="primary">LOC115624591</name>
</gene>
<evidence type="ECO:0000313" key="1">
    <source>
        <dbReference type="Proteomes" id="UP000504634"/>
    </source>
</evidence>
<reference evidence="2" key="1">
    <citation type="submission" date="2025-08" db="UniProtKB">
        <authorList>
            <consortium name="RefSeq"/>
        </authorList>
    </citation>
    <scope>IDENTIFICATION</scope>
    <source>
        <strain evidence="2">11010-0011.00</strain>
        <tissue evidence="2">Whole body</tissue>
    </source>
</reference>
<organism evidence="1 2">
    <name type="scientific">Drosophila lebanonensis</name>
    <name type="common">Fruit fly</name>
    <name type="synonym">Scaptodrosophila lebanonensis</name>
    <dbReference type="NCBI Taxonomy" id="7225"/>
    <lineage>
        <taxon>Eukaryota</taxon>
        <taxon>Metazoa</taxon>
        <taxon>Ecdysozoa</taxon>
        <taxon>Arthropoda</taxon>
        <taxon>Hexapoda</taxon>
        <taxon>Insecta</taxon>
        <taxon>Pterygota</taxon>
        <taxon>Neoptera</taxon>
        <taxon>Endopterygota</taxon>
        <taxon>Diptera</taxon>
        <taxon>Brachycera</taxon>
        <taxon>Muscomorpha</taxon>
        <taxon>Ephydroidea</taxon>
        <taxon>Drosophilidae</taxon>
        <taxon>Scaptodrosophila</taxon>
    </lineage>
</organism>
<sequence length="242" mass="27492">MNPATLILSYGEVTPIEIAKNILIELKQPVESTVGTHDALNVHYYKCSIETKYYSNSIYLIPFEGKCDTVPQDILKSTEALIIYFDPKDKSFLKCLPEINAFFQNNEIQLGFLITTTLTGDKNEISYQELKEKTNFLFDVITLKGDVEDETESDSKNNYTEVIEGLSNFVWSNVNLKSNACSHQRNSSNTEDLEKQLIDFEKLLISAQSLRNGTRLSRDEFLDKAEELAEVMSSILNDNDSD</sequence>
<accession>A0A6J2TGQ9</accession>